<organism evidence="1 2">
    <name type="scientific">Steinernema glaseri</name>
    <dbReference type="NCBI Taxonomy" id="37863"/>
    <lineage>
        <taxon>Eukaryota</taxon>
        <taxon>Metazoa</taxon>
        <taxon>Ecdysozoa</taxon>
        <taxon>Nematoda</taxon>
        <taxon>Chromadorea</taxon>
        <taxon>Rhabditida</taxon>
        <taxon>Tylenchina</taxon>
        <taxon>Panagrolaimomorpha</taxon>
        <taxon>Strongyloidoidea</taxon>
        <taxon>Steinernematidae</taxon>
        <taxon>Steinernema</taxon>
    </lineage>
</organism>
<evidence type="ECO:0000313" key="1">
    <source>
        <dbReference type="Proteomes" id="UP000095287"/>
    </source>
</evidence>
<evidence type="ECO:0000313" key="2">
    <source>
        <dbReference type="WBParaSite" id="L893_g20937.t1"/>
    </source>
</evidence>
<dbReference type="AlphaFoldDB" id="A0A1I7YYZ0"/>
<dbReference type="WBParaSite" id="L893_g20937.t1">
    <property type="protein sequence ID" value="L893_g20937.t1"/>
    <property type="gene ID" value="L893_g20937"/>
</dbReference>
<reference evidence="2" key="1">
    <citation type="submission" date="2016-11" db="UniProtKB">
        <authorList>
            <consortium name="WormBaseParasite"/>
        </authorList>
    </citation>
    <scope>IDENTIFICATION</scope>
</reference>
<name>A0A1I7YYZ0_9BILA</name>
<sequence>MPFFLLLLEQHHRRRFLKFLDMPMSPTPRSPGHPHNDVTYYTSARCKSILLAQKRCKSWAMTCAAH</sequence>
<proteinExistence type="predicted"/>
<keyword evidence="1" id="KW-1185">Reference proteome</keyword>
<dbReference type="Proteomes" id="UP000095287">
    <property type="component" value="Unplaced"/>
</dbReference>
<protein>
    <submittedName>
        <fullName evidence="2">Secreted protein</fullName>
    </submittedName>
</protein>
<accession>A0A1I7YYZ0</accession>